<evidence type="ECO:0000256" key="5">
    <source>
        <dbReference type="ARBA" id="ARBA00023136"/>
    </source>
</evidence>
<dbReference type="RefSeq" id="WP_014767726.1">
    <property type="nucleotide sequence ID" value="NC_018001.1"/>
</dbReference>
<dbReference type="PANTHER" id="PTHR37693">
    <property type="entry name" value="PHOSPHATIDYLGLYCEROL LYSYLTRANSFERASE"/>
    <property type="match status" value="1"/>
</dbReference>
<dbReference type="eggNOG" id="arCOG00899">
    <property type="taxonomic scope" value="Archaea"/>
</dbReference>
<gene>
    <name evidence="7" type="ORF">Desfe_0941</name>
</gene>
<dbReference type="HOGENOM" id="CLU_864955_0_0_2"/>
<dbReference type="GeneID" id="13061318"/>
<keyword evidence="8" id="KW-1185">Reference proteome</keyword>
<dbReference type="NCBIfam" id="TIGR00374">
    <property type="entry name" value="flippase-like domain"/>
    <property type="match status" value="1"/>
</dbReference>
<proteinExistence type="predicted"/>
<protein>
    <submittedName>
        <fullName evidence="7">Integral membrane protein</fullName>
    </submittedName>
</protein>
<evidence type="ECO:0000313" key="7">
    <source>
        <dbReference type="EMBL" id="AFL66827.1"/>
    </source>
</evidence>
<comment type="subcellular location">
    <subcellularLocation>
        <location evidence="1">Cell membrane</location>
        <topology evidence="1">Multi-pass membrane protein</topology>
    </subcellularLocation>
</comment>
<keyword evidence="5 6" id="KW-0472">Membrane</keyword>
<evidence type="ECO:0000256" key="6">
    <source>
        <dbReference type="SAM" id="Phobius"/>
    </source>
</evidence>
<evidence type="ECO:0000256" key="3">
    <source>
        <dbReference type="ARBA" id="ARBA00022692"/>
    </source>
</evidence>
<evidence type="ECO:0000313" key="8">
    <source>
        <dbReference type="Proteomes" id="UP000006175"/>
    </source>
</evidence>
<feature type="transmembrane region" description="Helical" evidence="6">
    <location>
        <begin position="229"/>
        <end position="250"/>
    </location>
</feature>
<dbReference type="EMBL" id="CP003321">
    <property type="protein sequence ID" value="AFL66827.1"/>
    <property type="molecule type" value="Genomic_DNA"/>
</dbReference>
<reference evidence="7 8" key="1">
    <citation type="journal article" date="2012" name="J. Bacteriol.">
        <title>Complete Genome Sequence of Desulfurococcus fermentans, a Hyperthermophilic Cellulolytic Crenarchaeon Isolated from a Freshwater Hot Spring in Kamchatka, Russia.</title>
        <authorList>
            <person name="Susanti D."/>
            <person name="Johnson E.F."/>
            <person name="Rodriguez J.R."/>
            <person name="Anderson I."/>
            <person name="Perevalova A.A."/>
            <person name="Kyrpides N."/>
            <person name="Lucas S."/>
            <person name="Han J."/>
            <person name="Lapidus A."/>
            <person name="Cheng J.F."/>
            <person name="Goodwin L."/>
            <person name="Pitluck S."/>
            <person name="Mavrommatis K."/>
            <person name="Peters L."/>
            <person name="Land M.L."/>
            <person name="Hauser L."/>
            <person name="Gopalan V."/>
            <person name="Chan P.P."/>
            <person name="Lowe T.M."/>
            <person name="Atomi H."/>
            <person name="Bonch-Osmolovskaya E.A."/>
            <person name="Woyke T."/>
            <person name="Mukhopadhyay B."/>
        </authorList>
    </citation>
    <scope>NUCLEOTIDE SEQUENCE [LARGE SCALE GENOMIC DNA]</scope>
    <source>
        <strain evidence="7 8">DSM 16532</strain>
    </source>
</reference>
<feature type="transmembrane region" description="Helical" evidence="6">
    <location>
        <begin position="18"/>
        <end position="39"/>
    </location>
</feature>
<feature type="transmembrane region" description="Helical" evidence="6">
    <location>
        <begin position="158"/>
        <end position="177"/>
    </location>
</feature>
<feature type="transmembrane region" description="Helical" evidence="6">
    <location>
        <begin position="301"/>
        <end position="318"/>
    </location>
</feature>
<accession>I3XSA3</accession>
<evidence type="ECO:0000256" key="4">
    <source>
        <dbReference type="ARBA" id="ARBA00022989"/>
    </source>
</evidence>
<dbReference type="KEGG" id="dfd:Desfe_0941"/>
<dbReference type="PANTHER" id="PTHR37693:SF1">
    <property type="entry name" value="INTEGRAL MEMBRANE PROTEIN"/>
    <property type="match status" value="1"/>
</dbReference>
<feature type="transmembrane region" description="Helical" evidence="6">
    <location>
        <begin position="51"/>
        <end position="68"/>
    </location>
</feature>
<organism evidence="7 8">
    <name type="scientific">Desulfurococcus amylolyticus DSM 16532</name>
    <dbReference type="NCBI Taxonomy" id="768672"/>
    <lineage>
        <taxon>Archaea</taxon>
        <taxon>Thermoproteota</taxon>
        <taxon>Thermoprotei</taxon>
        <taxon>Desulfurococcales</taxon>
        <taxon>Desulfurococcaceae</taxon>
        <taxon>Desulfurococcus</taxon>
    </lineage>
</organism>
<sequence>MIYVGIDMQVERKLGRGLIITLIVVTLVILAYSVITSSLSSLLELYSMDTLVSLLVITLGWIISALRLKLLFESCMKGITLPLIDSLAIRLIGGLIANITPSSIGGEPGRAYYLSRRIGVDTVKSYALMIYEVYYDVLAVNIIGACISVKYLPLSTPVLLVSLFMSFSWLSISLKIVRAGRNTPSGLDAAPRWIPGFMRKHFNKLYARYLDFASSYSEMASRISLGRKALLWLLTILYHTIWGVAALPFIHVFNVDAVVKVVEAYFIMQSFSSLPTPGGSGAAEYGLSIVLDPSVVVKYRVVYYYYGIIAGLISLIIYDNKLRRRVSRPSLKDGFYIKTLKQTLSGFCSCSNSFLRA</sequence>
<dbReference type="Proteomes" id="UP000006175">
    <property type="component" value="Chromosome"/>
</dbReference>
<dbReference type="Pfam" id="PF03706">
    <property type="entry name" value="LPG_synthase_TM"/>
    <property type="match status" value="1"/>
</dbReference>
<evidence type="ECO:0000256" key="1">
    <source>
        <dbReference type="ARBA" id="ARBA00004651"/>
    </source>
</evidence>
<dbReference type="InterPro" id="IPR022791">
    <property type="entry name" value="L-PG_synthase/AglD"/>
</dbReference>
<keyword evidence="2" id="KW-1003">Cell membrane</keyword>
<keyword evidence="4 6" id="KW-1133">Transmembrane helix</keyword>
<keyword evidence="3 6" id="KW-0812">Transmembrane</keyword>
<name>I3XSA3_DESAM</name>
<evidence type="ECO:0000256" key="2">
    <source>
        <dbReference type="ARBA" id="ARBA00022475"/>
    </source>
</evidence>
<dbReference type="GO" id="GO:0005886">
    <property type="term" value="C:plasma membrane"/>
    <property type="evidence" value="ECO:0007669"/>
    <property type="project" value="UniProtKB-SubCell"/>
</dbReference>
<feature type="transmembrane region" description="Helical" evidence="6">
    <location>
        <begin position="133"/>
        <end position="152"/>
    </location>
</feature>
<dbReference type="AlphaFoldDB" id="I3XSA3"/>